<protein>
    <recommendedName>
        <fullName evidence="7">Lipopolysaccharide assembly protein A domain-containing protein</fullName>
    </recommendedName>
</protein>
<dbReference type="RefSeq" id="WP_018020983.1">
    <property type="nucleotide sequence ID" value="NZ_AQUX01000001.1"/>
</dbReference>
<sequence>MTNNNDPYYDPTDPRVDPAVDPAVSPATASVNEPVNEPVREPVADRTVKPHASAGKPKGSLAGGTWVALIVGILLLVLLLVFIIQNQQQAEVNLFTWTWNFPAGVAYLISAIIGAVIMALVGGLRIMELRRQVRRANRV</sequence>
<feature type="domain" description="Lipopolysaccharide assembly protein A" evidence="7">
    <location>
        <begin position="85"/>
        <end position="138"/>
    </location>
</feature>
<feature type="region of interest" description="Disordered" evidence="5">
    <location>
        <begin position="1"/>
        <end position="62"/>
    </location>
</feature>
<evidence type="ECO:0000259" key="7">
    <source>
        <dbReference type="Pfam" id="PF06305"/>
    </source>
</evidence>
<dbReference type="STRING" id="558173.CDOO_08850"/>
<keyword evidence="9" id="KW-1185">Reference proteome</keyword>
<evidence type="ECO:0000313" key="9">
    <source>
        <dbReference type="Proteomes" id="UP000029914"/>
    </source>
</evidence>
<dbReference type="Proteomes" id="UP000029914">
    <property type="component" value="Chromosome"/>
</dbReference>
<dbReference type="EMBL" id="CP006764">
    <property type="protein sequence ID" value="AIT61356.1"/>
    <property type="molecule type" value="Genomic_DNA"/>
</dbReference>
<dbReference type="HOGENOM" id="CLU_134414_1_1_11"/>
<evidence type="ECO:0000313" key="8">
    <source>
        <dbReference type="EMBL" id="AIT61356.1"/>
    </source>
</evidence>
<keyword evidence="2 6" id="KW-0812">Transmembrane</keyword>
<evidence type="ECO:0000256" key="6">
    <source>
        <dbReference type="SAM" id="Phobius"/>
    </source>
</evidence>
<dbReference type="InterPro" id="IPR010445">
    <property type="entry name" value="LapA_dom"/>
</dbReference>
<dbReference type="AlphaFoldDB" id="A0A097IGT7"/>
<keyword evidence="3 6" id="KW-1133">Transmembrane helix</keyword>
<dbReference type="KEGG" id="cdo:CDOO_08850"/>
<dbReference type="OrthoDB" id="4427099at2"/>
<reference evidence="8 9" key="1">
    <citation type="submission" date="2013-09" db="EMBL/GenBank/DDBJ databases">
        <title>Complete genome sequence of Corynebacterium doosanense CAU 212(T) (=DSM 45436(T)), isolated from activated sludge.</title>
        <authorList>
            <person name="Schaffert L."/>
            <person name="Albersmeier A."/>
            <person name="Kalinowski J."/>
            <person name="Ruckert C."/>
        </authorList>
    </citation>
    <scope>NUCLEOTIDE SEQUENCE [LARGE SCALE GENOMIC DNA]</scope>
    <source>
        <strain evidence="8 9">CAU 212</strain>
    </source>
</reference>
<feature type="transmembrane region" description="Helical" evidence="6">
    <location>
        <begin position="66"/>
        <end position="85"/>
    </location>
</feature>
<dbReference type="eggNOG" id="COG5416">
    <property type="taxonomic scope" value="Bacteria"/>
</dbReference>
<organism evidence="8 9">
    <name type="scientific">Corynebacterium doosanense CAU 212 = DSM 45436</name>
    <dbReference type="NCBI Taxonomy" id="558173"/>
    <lineage>
        <taxon>Bacteria</taxon>
        <taxon>Bacillati</taxon>
        <taxon>Actinomycetota</taxon>
        <taxon>Actinomycetes</taxon>
        <taxon>Mycobacteriales</taxon>
        <taxon>Corynebacteriaceae</taxon>
        <taxon>Corynebacterium</taxon>
    </lineage>
</organism>
<keyword evidence="1" id="KW-1003">Cell membrane</keyword>
<evidence type="ECO:0000256" key="4">
    <source>
        <dbReference type="ARBA" id="ARBA00023136"/>
    </source>
</evidence>
<keyword evidence="4 6" id="KW-0472">Membrane</keyword>
<feature type="transmembrane region" description="Helical" evidence="6">
    <location>
        <begin position="105"/>
        <end position="127"/>
    </location>
</feature>
<accession>A0A097IGT7</accession>
<evidence type="ECO:0000256" key="2">
    <source>
        <dbReference type="ARBA" id="ARBA00022692"/>
    </source>
</evidence>
<evidence type="ECO:0000256" key="5">
    <source>
        <dbReference type="SAM" id="MobiDB-lite"/>
    </source>
</evidence>
<name>A0A097IGT7_9CORY</name>
<evidence type="ECO:0000256" key="1">
    <source>
        <dbReference type="ARBA" id="ARBA00022475"/>
    </source>
</evidence>
<dbReference type="GO" id="GO:0005886">
    <property type="term" value="C:plasma membrane"/>
    <property type="evidence" value="ECO:0007669"/>
    <property type="project" value="InterPro"/>
</dbReference>
<evidence type="ECO:0000256" key="3">
    <source>
        <dbReference type="ARBA" id="ARBA00022989"/>
    </source>
</evidence>
<gene>
    <name evidence="8" type="ORF">CDOO_08850</name>
</gene>
<feature type="compositionally biased region" description="Basic and acidic residues" evidence="5">
    <location>
        <begin position="38"/>
        <end position="48"/>
    </location>
</feature>
<proteinExistence type="predicted"/>
<dbReference type="Pfam" id="PF06305">
    <property type="entry name" value="LapA_dom"/>
    <property type="match status" value="1"/>
</dbReference>